<protein>
    <recommendedName>
        <fullName evidence="8">Arginine--tRNA ligase</fullName>
        <ecNumber evidence="8">6.1.1.19</ecNumber>
    </recommendedName>
    <alternativeName>
        <fullName evidence="8">Arginyl-tRNA synthetase</fullName>
        <shortName evidence="8">ArgRS</shortName>
    </alternativeName>
</protein>
<dbReference type="Pfam" id="PF05746">
    <property type="entry name" value="DALR_1"/>
    <property type="match status" value="1"/>
</dbReference>
<dbReference type="InterPro" id="IPR014729">
    <property type="entry name" value="Rossmann-like_a/b/a_fold"/>
</dbReference>
<dbReference type="GO" id="GO:0006420">
    <property type="term" value="P:arginyl-tRNA aminoacylation"/>
    <property type="evidence" value="ECO:0007669"/>
    <property type="project" value="UniProtKB-UniRule"/>
</dbReference>
<dbReference type="PANTHER" id="PTHR11956">
    <property type="entry name" value="ARGINYL-TRNA SYNTHETASE"/>
    <property type="match status" value="1"/>
</dbReference>
<reference evidence="13" key="1">
    <citation type="submission" date="2019-07" db="EMBL/GenBank/DDBJ databases">
        <title>Bacillus alkalisoli sp. nov. isolated from saline soil.</title>
        <authorList>
            <person name="Sun J.-Q."/>
            <person name="Xu L."/>
        </authorList>
    </citation>
    <scope>NUCLEOTIDE SEQUENCE [LARGE SCALE GENOMIC DNA]</scope>
    <source>
        <strain evidence="13">M4U3P1</strain>
    </source>
</reference>
<dbReference type="FunFam" id="3.40.50.620:FF:000116">
    <property type="entry name" value="Arginine--tRNA ligase"/>
    <property type="match status" value="1"/>
</dbReference>
<dbReference type="EMBL" id="CP041372">
    <property type="protein sequence ID" value="QKS73086.1"/>
    <property type="molecule type" value="Genomic_DNA"/>
</dbReference>
<evidence type="ECO:0000259" key="11">
    <source>
        <dbReference type="SMART" id="SM01016"/>
    </source>
</evidence>
<keyword evidence="13" id="KW-1185">Reference proteome</keyword>
<dbReference type="GO" id="GO:0004814">
    <property type="term" value="F:arginine-tRNA ligase activity"/>
    <property type="evidence" value="ECO:0007669"/>
    <property type="project" value="UniProtKB-UniRule"/>
</dbReference>
<comment type="catalytic activity">
    <reaction evidence="7 8">
        <text>tRNA(Arg) + L-arginine + ATP = L-arginyl-tRNA(Arg) + AMP + diphosphate</text>
        <dbReference type="Rhea" id="RHEA:20301"/>
        <dbReference type="Rhea" id="RHEA-COMP:9658"/>
        <dbReference type="Rhea" id="RHEA-COMP:9673"/>
        <dbReference type="ChEBI" id="CHEBI:30616"/>
        <dbReference type="ChEBI" id="CHEBI:32682"/>
        <dbReference type="ChEBI" id="CHEBI:33019"/>
        <dbReference type="ChEBI" id="CHEBI:78442"/>
        <dbReference type="ChEBI" id="CHEBI:78513"/>
        <dbReference type="ChEBI" id="CHEBI:456215"/>
        <dbReference type="EC" id="6.1.1.19"/>
    </reaction>
</comment>
<dbReference type="Gene3D" id="1.10.730.10">
    <property type="entry name" value="Isoleucyl-tRNA Synthetase, Domain 1"/>
    <property type="match status" value="1"/>
</dbReference>
<evidence type="ECO:0000256" key="1">
    <source>
        <dbReference type="ARBA" id="ARBA00005594"/>
    </source>
</evidence>
<dbReference type="SUPFAM" id="SSF55190">
    <property type="entry name" value="Arginyl-tRNA synthetase (ArgRS), N-terminal 'additional' domain"/>
    <property type="match status" value="1"/>
</dbReference>
<dbReference type="InterPro" id="IPR005148">
    <property type="entry name" value="Arg-tRNA-synth_N"/>
</dbReference>
<evidence type="ECO:0000256" key="3">
    <source>
        <dbReference type="ARBA" id="ARBA00022741"/>
    </source>
</evidence>
<evidence type="ECO:0000256" key="7">
    <source>
        <dbReference type="ARBA" id="ARBA00049339"/>
    </source>
</evidence>
<dbReference type="InterPro" id="IPR009080">
    <property type="entry name" value="tRNAsynth_Ia_anticodon-bd"/>
</dbReference>
<evidence type="ECO:0000256" key="9">
    <source>
        <dbReference type="RuleBase" id="RU363038"/>
    </source>
</evidence>
<dbReference type="SUPFAM" id="SSF47323">
    <property type="entry name" value="Anticodon-binding domain of a subclass of class I aminoacyl-tRNA synthetases"/>
    <property type="match status" value="1"/>
</dbReference>
<evidence type="ECO:0000256" key="5">
    <source>
        <dbReference type="ARBA" id="ARBA00022917"/>
    </source>
</evidence>
<organism evidence="12 13">
    <name type="scientific">Paenalkalicoccus suaedae</name>
    <dbReference type="NCBI Taxonomy" id="2592382"/>
    <lineage>
        <taxon>Bacteria</taxon>
        <taxon>Bacillati</taxon>
        <taxon>Bacillota</taxon>
        <taxon>Bacilli</taxon>
        <taxon>Bacillales</taxon>
        <taxon>Bacillaceae</taxon>
        <taxon>Paenalkalicoccus</taxon>
    </lineage>
</organism>
<feature type="domain" description="DALR anticodon binding" evidence="10">
    <location>
        <begin position="441"/>
        <end position="549"/>
    </location>
</feature>
<name>A0A859FJX4_9BACI</name>
<evidence type="ECO:0000256" key="6">
    <source>
        <dbReference type="ARBA" id="ARBA00023146"/>
    </source>
</evidence>
<dbReference type="InterPro" id="IPR001278">
    <property type="entry name" value="Arg-tRNA-ligase"/>
</dbReference>
<evidence type="ECO:0000256" key="2">
    <source>
        <dbReference type="ARBA" id="ARBA00022598"/>
    </source>
</evidence>
<keyword evidence="8" id="KW-0963">Cytoplasm</keyword>
<dbReference type="HAMAP" id="MF_00123">
    <property type="entry name" value="Arg_tRNA_synth"/>
    <property type="match status" value="1"/>
</dbReference>
<dbReference type="EC" id="6.1.1.19" evidence="8"/>
<dbReference type="NCBIfam" id="TIGR00456">
    <property type="entry name" value="argS"/>
    <property type="match status" value="1"/>
</dbReference>
<comment type="similarity">
    <text evidence="1 8 9">Belongs to the class-I aminoacyl-tRNA synthetase family.</text>
</comment>
<dbReference type="PANTHER" id="PTHR11956:SF5">
    <property type="entry name" value="ARGININE--TRNA LIGASE, CYTOPLASMIC"/>
    <property type="match status" value="1"/>
</dbReference>
<proteinExistence type="inferred from homology"/>
<dbReference type="Gene3D" id="3.40.50.620">
    <property type="entry name" value="HUPs"/>
    <property type="match status" value="1"/>
</dbReference>
<evidence type="ECO:0000313" key="12">
    <source>
        <dbReference type="EMBL" id="QKS73086.1"/>
    </source>
</evidence>
<comment type="subunit">
    <text evidence="8">Monomer.</text>
</comment>
<feature type="short sequence motif" description="'HIGH' region" evidence="8">
    <location>
        <begin position="115"/>
        <end position="125"/>
    </location>
</feature>
<dbReference type="KEGG" id="psua:FLK61_41605"/>
<dbReference type="CDD" id="cd00671">
    <property type="entry name" value="ArgRS_core"/>
    <property type="match status" value="1"/>
</dbReference>
<dbReference type="SUPFAM" id="SSF52374">
    <property type="entry name" value="Nucleotidylyl transferase"/>
    <property type="match status" value="1"/>
</dbReference>
<keyword evidence="4 8" id="KW-0067">ATP-binding</keyword>
<keyword evidence="3 8" id="KW-0547">Nucleotide-binding</keyword>
<dbReference type="AlphaFoldDB" id="A0A859FJX4"/>
<dbReference type="Gene3D" id="3.30.1360.70">
    <property type="entry name" value="Arginyl tRNA synthetase N-terminal domain"/>
    <property type="match status" value="1"/>
</dbReference>
<dbReference type="InterPro" id="IPR036695">
    <property type="entry name" value="Arg-tRNA-synth_N_sf"/>
</dbReference>
<dbReference type="Pfam" id="PF00750">
    <property type="entry name" value="tRNA-synt_1d"/>
    <property type="match status" value="1"/>
</dbReference>
<dbReference type="SMART" id="SM01016">
    <property type="entry name" value="Arg_tRNA_synt_N"/>
    <property type="match status" value="1"/>
</dbReference>
<keyword evidence="6 8" id="KW-0030">Aminoacyl-tRNA synthetase</keyword>
<evidence type="ECO:0000259" key="10">
    <source>
        <dbReference type="SMART" id="SM00836"/>
    </source>
</evidence>
<evidence type="ECO:0000313" key="13">
    <source>
        <dbReference type="Proteomes" id="UP000318138"/>
    </source>
</evidence>
<keyword evidence="5 8" id="KW-0648">Protein biosynthesis</keyword>
<feature type="domain" description="Arginyl tRNA synthetase N-terminal" evidence="11">
    <location>
        <begin position="4"/>
        <end position="78"/>
    </location>
</feature>
<dbReference type="Pfam" id="PF03485">
    <property type="entry name" value="Arg_tRNA_synt_N"/>
    <property type="match status" value="1"/>
</dbReference>
<dbReference type="RefSeq" id="WP_176011050.1">
    <property type="nucleotide sequence ID" value="NZ_CP041372.2"/>
</dbReference>
<gene>
    <name evidence="8 12" type="primary">argS</name>
    <name evidence="12" type="ORF">FLK61_41605</name>
</gene>
<keyword evidence="2 8" id="KW-0436">Ligase</keyword>
<dbReference type="PRINTS" id="PR01038">
    <property type="entry name" value="TRNASYNTHARG"/>
</dbReference>
<sequence>MIYEQALSILSPHVQEDLQKEEILSLLETPKREFGDVAFPCFRLAKTRRKSKATIAQEIATAIGPEAEAIGGYVNLRLPRGTFAEELLASILSAGKNYGQQPASSKKVAIDFSSPNIAKPFSMGHLRSTVIGHAIARLYEKNGATPIRINHIGDWGTQFGKLIYAYKQWGSEVKIRENPIKELFTLYVRFHEEENQDPTLADKGRYWFKQLEEGDQEATSLWTWFREESLRAFTELYDLLGVTFDTYEGESFYNDKMTQALKRLEDQQLLSESDGATIVSLGKYGYPPLLLKKSDGATLYATRDVAAACYRKEYYKADELVYVVGNEQQLYFNQLQAVLKEANIAPSLSHVRFGMVLQDGKKMSTRKGKVILLEDVLAEAIDLAAHNIEEKNPGLPNKEEVAKQVGVGAILFHDLKNDRLHDLAFSLKDILQFEGETGPYVQYAYARASSLIKKSSSIKPSPTNRPYSDEEWHVITTLSQFPIVLKDACDKHNPSLVARYTLDLARDFSRFYAHEPISQDASKLAIVESVRTVLQEGLWILGIEAPEDM</sequence>
<dbReference type="GO" id="GO:0005737">
    <property type="term" value="C:cytoplasm"/>
    <property type="evidence" value="ECO:0007669"/>
    <property type="project" value="UniProtKB-SubCell"/>
</dbReference>
<accession>A0A859FJX4</accession>
<dbReference type="GO" id="GO:0005524">
    <property type="term" value="F:ATP binding"/>
    <property type="evidence" value="ECO:0007669"/>
    <property type="project" value="UniProtKB-UniRule"/>
</dbReference>
<dbReference type="InterPro" id="IPR008909">
    <property type="entry name" value="DALR_anticod-bd"/>
</dbReference>
<evidence type="ECO:0000256" key="8">
    <source>
        <dbReference type="HAMAP-Rule" id="MF_00123"/>
    </source>
</evidence>
<dbReference type="InterPro" id="IPR035684">
    <property type="entry name" value="ArgRS_core"/>
</dbReference>
<comment type="subcellular location">
    <subcellularLocation>
        <location evidence="8">Cytoplasm</location>
    </subcellularLocation>
</comment>
<evidence type="ECO:0000256" key="4">
    <source>
        <dbReference type="ARBA" id="ARBA00022840"/>
    </source>
</evidence>
<dbReference type="SMART" id="SM00836">
    <property type="entry name" value="DALR_1"/>
    <property type="match status" value="1"/>
</dbReference>
<dbReference type="Proteomes" id="UP000318138">
    <property type="component" value="Chromosome"/>
</dbReference>